<reference evidence="3 4" key="1">
    <citation type="submission" date="2020-08" db="EMBL/GenBank/DDBJ databases">
        <title>Description of novel Pseudomonas species.</title>
        <authorList>
            <person name="Duman M."/>
            <person name="Mulet M."/>
            <person name="Altun S."/>
            <person name="Saticioglu I.B."/>
            <person name="Lalucat J."/>
            <person name="Garcia-Valdes E."/>
        </authorList>
    </citation>
    <scope>NUCLEOTIDE SEQUENCE [LARGE SCALE GENOMIC DNA]</scope>
    <source>
        <strain evidence="3 4">P66</strain>
    </source>
</reference>
<dbReference type="Pfam" id="PF00583">
    <property type="entry name" value="Acetyltransf_1"/>
    <property type="match status" value="1"/>
</dbReference>
<dbReference type="Gene3D" id="3.40.630.30">
    <property type="match status" value="1"/>
</dbReference>
<dbReference type="SUPFAM" id="SSF55729">
    <property type="entry name" value="Acyl-CoA N-acyltransferases (Nat)"/>
    <property type="match status" value="1"/>
</dbReference>
<dbReference type="InterPro" id="IPR016181">
    <property type="entry name" value="Acyl_CoA_acyltransferase"/>
</dbReference>
<evidence type="ECO:0000313" key="3">
    <source>
        <dbReference type="EMBL" id="MBM5458638.1"/>
    </source>
</evidence>
<accession>A0ABS2BYE4</accession>
<dbReference type="EMBL" id="JACOPV010000008">
    <property type="protein sequence ID" value="MBM5458638.1"/>
    <property type="molecule type" value="Genomic_DNA"/>
</dbReference>
<dbReference type="Proteomes" id="UP000745663">
    <property type="component" value="Unassembled WGS sequence"/>
</dbReference>
<dbReference type="PROSITE" id="PS51186">
    <property type="entry name" value="GNAT"/>
    <property type="match status" value="1"/>
</dbReference>
<dbReference type="InterPro" id="IPR000182">
    <property type="entry name" value="GNAT_dom"/>
</dbReference>
<sequence>MPITLFNETSPPATVSNQVCQMVATYLTDLSMLAVPASNLLFEVYEWALPCEVYVYLQWIGQPENPPVELLVAFDDEEPFEVVGFLMYLPMPTHPEACGITYMAVRKSHRGRGIGKAMIEQALSRYPHAELTCPVSKVGFYERLGFQVLRARNTQVVMNTREFSSEGMMGVVDAAQIYQSAEVRNIQNQQLQRWGRKEMVNAEKQLQRHISQLERQAAAFVKERLGL</sequence>
<gene>
    <name evidence="3" type="ORF">H8F21_13795</name>
</gene>
<feature type="coiled-coil region" evidence="1">
    <location>
        <begin position="196"/>
        <end position="223"/>
    </location>
</feature>
<name>A0ABS2BYE4_9PSED</name>
<organism evidence="3 4">
    <name type="scientific">Pseudomonas arcuscaelestis</name>
    <dbReference type="NCBI Taxonomy" id="2710591"/>
    <lineage>
        <taxon>Bacteria</taxon>
        <taxon>Pseudomonadati</taxon>
        <taxon>Pseudomonadota</taxon>
        <taxon>Gammaproteobacteria</taxon>
        <taxon>Pseudomonadales</taxon>
        <taxon>Pseudomonadaceae</taxon>
        <taxon>Pseudomonas</taxon>
    </lineage>
</organism>
<evidence type="ECO:0000259" key="2">
    <source>
        <dbReference type="PROSITE" id="PS51186"/>
    </source>
</evidence>
<feature type="domain" description="N-acetyltransferase" evidence="2">
    <location>
        <begin position="28"/>
        <end position="178"/>
    </location>
</feature>
<evidence type="ECO:0000313" key="4">
    <source>
        <dbReference type="Proteomes" id="UP000745663"/>
    </source>
</evidence>
<proteinExistence type="predicted"/>
<dbReference type="CDD" id="cd04301">
    <property type="entry name" value="NAT_SF"/>
    <property type="match status" value="1"/>
</dbReference>
<protein>
    <submittedName>
        <fullName evidence="3">GNAT family N-acetyltransferase</fullName>
    </submittedName>
</protein>
<keyword evidence="1" id="KW-0175">Coiled coil</keyword>
<comment type="caution">
    <text evidence="3">The sequence shown here is derived from an EMBL/GenBank/DDBJ whole genome shotgun (WGS) entry which is preliminary data.</text>
</comment>
<keyword evidence="4" id="KW-1185">Reference proteome</keyword>
<evidence type="ECO:0000256" key="1">
    <source>
        <dbReference type="SAM" id="Coils"/>
    </source>
</evidence>
<dbReference type="RefSeq" id="WP_203584578.1">
    <property type="nucleotide sequence ID" value="NZ_JACOPV010000008.1"/>
</dbReference>